<feature type="compositionally biased region" description="Acidic residues" evidence="16">
    <location>
        <begin position="31"/>
        <end position="79"/>
    </location>
</feature>
<feature type="chain" id="PRO_5020423293" description="serine-type D-Ala-D-Ala carboxypeptidase" evidence="17">
    <location>
        <begin position="21"/>
        <end position="448"/>
    </location>
</feature>
<evidence type="ECO:0000256" key="12">
    <source>
        <dbReference type="ARBA" id="ARBA00034000"/>
    </source>
</evidence>
<comment type="caution">
    <text evidence="19">The sequence shown here is derived from an EMBL/GenBank/DDBJ whole genome shotgun (WGS) entry which is preliminary data.</text>
</comment>
<keyword evidence="10" id="KW-0573">Peptidoglycan synthesis</keyword>
<dbReference type="PRINTS" id="PR00725">
    <property type="entry name" value="DADACBPTASE1"/>
</dbReference>
<feature type="active site" description="Acyl-ester intermediate" evidence="13">
    <location>
        <position position="120"/>
    </location>
</feature>
<feature type="domain" description="Peptidase S11 D-Ala-D-Ala carboxypeptidase A C-terminal" evidence="18">
    <location>
        <begin position="343"/>
        <end position="430"/>
    </location>
</feature>
<dbReference type="InterPro" id="IPR001967">
    <property type="entry name" value="Peptidase_S11_N"/>
</dbReference>
<feature type="binding site" evidence="14">
    <location>
        <position position="290"/>
    </location>
    <ligand>
        <name>substrate</name>
    </ligand>
</feature>
<evidence type="ECO:0000256" key="14">
    <source>
        <dbReference type="PIRSR" id="PIRSR618044-2"/>
    </source>
</evidence>
<gene>
    <name evidence="19" type="ORF">EDD59_10953</name>
</gene>
<dbReference type="AlphaFoldDB" id="A0A4V2URW3"/>
<dbReference type="InterPro" id="IPR018044">
    <property type="entry name" value="Peptidase_S11"/>
</dbReference>
<dbReference type="InterPro" id="IPR037167">
    <property type="entry name" value="Peptidase_S11_C_sf"/>
</dbReference>
<evidence type="ECO:0000256" key="3">
    <source>
        <dbReference type="ARBA" id="ARBA00007164"/>
    </source>
</evidence>
<dbReference type="SUPFAM" id="SSF56601">
    <property type="entry name" value="beta-lactamase/transpeptidase-like"/>
    <property type="match status" value="1"/>
</dbReference>
<keyword evidence="20" id="KW-1185">Reference proteome</keyword>
<feature type="region of interest" description="Disordered" evidence="16">
    <location>
        <begin position="31"/>
        <end position="95"/>
    </location>
</feature>
<comment type="pathway">
    <text evidence="2">Cell wall biogenesis; peptidoglycan biosynthesis.</text>
</comment>
<dbReference type="GO" id="GO:0009002">
    <property type="term" value="F:serine-type D-Ala-D-Ala carboxypeptidase activity"/>
    <property type="evidence" value="ECO:0007669"/>
    <property type="project" value="UniProtKB-EC"/>
</dbReference>
<sequence length="448" mass="49100">MKRVLAVLLSTFLCVQNVYAMPAKEHIVYEDTQETIEGTEDTENTDDTENIEESEDTENTEVPEDVEEIQETVSEDSEGEQPAQEAAGPQVSAPSAVLMEASTGEVIYEKDADTPRPPASVTKVMTMLLIFDALAEGKIKLEDQVTTSEYAASMGGSQVFLEAGETQTVDTMLKCISVASGNDACVAMAEYICGNEEEFVRRMNERAKGLGMENTHFVNCNGLDADGHVTTARDIALMSRELITKYPQIQDYCMIWMENITHTTQKGTSEFGLTNTNKLVRQYEYATGLKTGSTGLAKFCVSATAKKNDIDLVAVIMAAEDSKARFKDATTLLNYGFGKCQLYKDEKPQKLKDIDVNGGVEDTVPCKYSGTFRYLDTTGANLSEITKKLNMKKSLDAPVKKGNVAGSLVYELDGKEIGKVDVIASQNVKKAGIFDYLKKVMKEFTIAA</sequence>
<dbReference type="UniPathway" id="UPA00219"/>
<dbReference type="Gene3D" id="3.40.710.10">
    <property type="entry name" value="DD-peptidase/beta-lactamase superfamily"/>
    <property type="match status" value="1"/>
</dbReference>
<dbReference type="GO" id="GO:0071555">
    <property type="term" value="P:cell wall organization"/>
    <property type="evidence" value="ECO:0007669"/>
    <property type="project" value="UniProtKB-KW"/>
</dbReference>
<keyword evidence="11" id="KW-0961">Cell wall biogenesis/degradation</keyword>
<keyword evidence="8" id="KW-0378">Hydrolase</keyword>
<dbReference type="GO" id="GO:0006508">
    <property type="term" value="P:proteolysis"/>
    <property type="evidence" value="ECO:0007669"/>
    <property type="project" value="UniProtKB-KW"/>
</dbReference>
<dbReference type="RefSeq" id="WP_243117368.1">
    <property type="nucleotide sequence ID" value="NZ_SLZZ01000009.1"/>
</dbReference>
<evidence type="ECO:0000256" key="11">
    <source>
        <dbReference type="ARBA" id="ARBA00023316"/>
    </source>
</evidence>
<keyword evidence="5 19" id="KW-0121">Carboxypeptidase</keyword>
<evidence type="ECO:0000256" key="1">
    <source>
        <dbReference type="ARBA" id="ARBA00003217"/>
    </source>
</evidence>
<dbReference type="PANTHER" id="PTHR21581">
    <property type="entry name" value="D-ALANYL-D-ALANINE CARBOXYPEPTIDASE"/>
    <property type="match status" value="1"/>
</dbReference>
<name>A0A4V2URW3_9FIRM</name>
<dbReference type="Gene3D" id="2.60.410.10">
    <property type="entry name" value="D-Ala-D-Ala carboxypeptidase, C-terminal domain"/>
    <property type="match status" value="1"/>
</dbReference>
<keyword evidence="7 17" id="KW-0732">Signal</keyword>
<evidence type="ECO:0000256" key="15">
    <source>
        <dbReference type="RuleBase" id="RU004016"/>
    </source>
</evidence>
<dbReference type="EC" id="3.4.16.4" evidence="4"/>
<evidence type="ECO:0000256" key="6">
    <source>
        <dbReference type="ARBA" id="ARBA00022670"/>
    </source>
</evidence>
<evidence type="ECO:0000256" key="8">
    <source>
        <dbReference type="ARBA" id="ARBA00022801"/>
    </source>
</evidence>
<evidence type="ECO:0000313" key="19">
    <source>
        <dbReference type="EMBL" id="TCS79122.1"/>
    </source>
</evidence>
<evidence type="ECO:0000313" key="20">
    <source>
        <dbReference type="Proteomes" id="UP000295726"/>
    </source>
</evidence>
<dbReference type="InterPro" id="IPR012338">
    <property type="entry name" value="Beta-lactam/transpept-like"/>
</dbReference>
<feature type="signal peptide" evidence="17">
    <location>
        <begin position="1"/>
        <end position="20"/>
    </location>
</feature>
<keyword evidence="6" id="KW-0645">Protease</keyword>
<evidence type="ECO:0000256" key="7">
    <source>
        <dbReference type="ARBA" id="ARBA00022729"/>
    </source>
</evidence>
<dbReference type="EMBL" id="SLZZ01000009">
    <property type="protein sequence ID" value="TCS79122.1"/>
    <property type="molecule type" value="Genomic_DNA"/>
</dbReference>
<dbReference type="Proteomes" id="UP000295726">
    <property type="component" value="Unassembled WGS sequence"/>
</dbReference>
<evidence type="ECO:0000256" key="5">
    <source>
        <dbReference type="ARBA" id="ARBA00022645"/>
    </source>
</evidence>
<comment type="catalytic activity">
    <reaction evidence="12">
        <text>Preferential cleavage: (Ac)2-L-Lys-D-Ala-|-D-Ala. Also transpeptidation of peptidyl-alanyl moieties that are N-acyl substituents of D-alanine.</text>
        <dbReference type="EC" id="3.4.16.4"/>
    </reaction>
</comment>
<dbReference type="GO" id="GO:0009252">
    <property type="term" value="P:peptidoglycan biosynthetic process"/>
    <property type="evidence" value="ECO:0007669"/>
    <property type="project" value="UniProtKB-UniPathway"/>
</dbReference>
<dbReference type="Pfam" id="PF07943">
    <property type="entry name" value="PBP5_C"/>
    <property type="match status" value="1"/>
</dbReference>
<feature type="active site" evidence="13">
    <location>
        <position position="180"/>
    </location>
</feature>
<dbReference type="InterPro" id="IPR012907">
    <property type="entry name" value="Peptidase_S11_C"/>
</dbReference>
<evidence type="ECO:0000256" key="10">
    <source>
        <dbReference type="ARBA" id="ARBA00022984"/>
    </source>
</evidence>
<evidence type="ECO:0000256" key="4">
    <source>
        <dbReference type="ARBA" id="ARBA00012448"/>
    </source>
</evidence>
<dbReference type="InterPro" id="IPR015956">
    <property type="entry name" value="Peniciliin-bd_prot_C_sf"/>
</dbReference>
<comment type="function">
    <text evidence="1">Removes C-terminal D-alanyl residues from sugar-peptide cell wall precursors.</text>
</comment>
<comment type="similarity">
    <text evidence="3 15">Belongs to the peptidase S11 family.</text>
</comment>
<keyword evidence="9" id="KW-0133">Cell shape</keyword>
<evidence type="ECO:0000256" key="17">
    <source>
        <dbReference type="SAM" id="SignalP"/>
    </source>
</evidence>
<evidence type="ECO:0000256" key="9">
    <source>
        <dbReference type="ARBA" id="ARBA00022960"/>
    </source>
</evidence>
<evidence type="ECO:0000256" key="2">
    <source>
        <dbReference type="ARBA" id="ARBA00004752"/>
    </source>
</evidence>
<evidence type="ECO:0000256" key="16">
    <source>
        <dbReference type="SAM" id="MobiDB-lite"/>
    </source>
</evidence>
<dbReference type="PANTHER" id="PTHR21581:SF6">
    <property type="entry name" value="TRAFFICKING PROTEIN PARTICLE COMPLEX SUBUNIT 12"/>
    <property type="match status" value="1"/>
</dbReference>
<protein>
    <recommendedName>
        <fullName evidence="4">serine-type D-Ala-D-Ala carboxypeptidase</fullName>
        <ecNumber evidence="4">3.4.16.4</ecNumber>
    </recommendedName>
</protein>
<feature type="active site" description="Proton acceptor" evidence="13">
    <location>
        <position position="123"/>
    </location>
</feature>
<dbReference type="SUPFAM" id="SSF69189">
    <property type="entry name" value="Penicillin-binding protein associated domain"/>
    <property type="match status" value="1"/>
</dbReference>
<accession>A0A4V2URW3</accession>
<evidence type="ECO:0000256" key="13">
    <source>
        <dbReference type="PIRSR" id="PIRSR618044-1"/>
    </source>
</evidence>
<reference evidence="19 20" key="1">
    <citation type="submission" date="2019-03" db="EMBL/GenBank/DDBJ databases">
        <title>Genomic Encyclopedia of Type Strains, Phase IV (KMG-IV): sequencing the most valuable type-strain genomes for metagenomic binning, comparative biology and taxonomic classification.</title>
        <authorList>
            <person name="Goeker M."/>
        </authorList>
    </citation>
    <scope>NUCLEOTIDE SEQUENCE [LARGE SCALE GENOMIC DNA]</scope>
    <source>
        <strain evidence="19 20">DSM 29489</strain>
    </source>
</reference>
<evidence type="ECO:0000259" key="18">
    <source>
        <dbReference type="SMART" id="SM00936"/>
    </source>
</evidence>
<dbReference type="GO" id="GO:0008360">
    <property type="term" value="P:regulation of cell shape"/>
    <property type="evidence" value="ECO:0007669"/>
    <property type="project" value="UniProtKB-KW"/>
</dbReference>
<proteinExistence type="inferred from homology"/>
<organism evidence="19 20">
    <name type="scientific">Muricomes intestini</name>
    <dbReference type="NCBI Taxonomy" id="1796634"/>
    <lineage>
        <taxon>Bacteria</taxon>
        <taxon>Bacillati</taxon>
        <taxon>Bacillota</taxon>
        <taxon>Clostridia</taxon>
        <taxon>Lachnospirales</taxon>
        <taxon>Lachnospiraceae</taxon>
        <taxon>Muricomes</taxon>
    </lineage>
</organism>
<dbReference type="SMART" id="SM00936">
    <property type="entry name" value="PBP5_C"/>
    <property type="match status" value="1"/>
</dbReference>
<dbReference type="Pfam" id="PF00768">
    <property type="entry name" value="Peptidase_S11"/>
    <property type="match status" value="1"/>
</dbReference>